<evidence type="ECO:0000313" key="4">
    <source>
        <dbReference type="Proteomes" id="UP000317180"/>
    </source>
</evidence>
<evidence type="ECO:0000313" key="3">
    <source>
        <dbReference type="Proteomes" id="UP000276178"/>
    </source>
</evidence>
<dbReference type="EMBL" id="BJOD01000010">
    <property type="protein sequence ID" value="GED25058.1"/>
    <property type="molecule type" value="Genomic_DNA"/>
</dbReference>
<keyword evidence="4" id="KW-1185">Reference proteome</keyword>
<evidence type="ECO:0000313" key="2">
    <source>
        <dbReference type="EMBL" id="RNB50957.1"/>
    </source>
</evidence>
<accession>A0A3M8AK18</accession>
<reference evidence="2 3" key="1">
    <citation type="submission" date="2018-10" db="EMBL/GenBank/DDBJ databases">
        <title>Phylogenomics of Brevibacillus.</title>
        <authorList>
            <person name="Dunlap C."/>
        </authorList>
    </citation>
    <scope>NUCLEOTIDE SEQUENCE [LARGE SCALE GENOMIC DNA]</scope>
    <source>
        <strain evidence="2 3">NRRL NRS 1219</strain>
    </source>
</reference>
<dbReference type="AlphaFoldDB" id="A0A3M8AK18"/>
<dbReference type="RefSeq" id="WP_122953293.1">
    <property type="nucleotide sequence ID" value="NZ_BJOD01000010.1"/>
</dbReference>
<dbReference type="Proteomes" id="UP000317180">
    <property type="component" value="Unassembled WGS sequence"/>
</dbReference>
<dbReference type="EMBL" id="RHHN01000066">
    <property type="protein sequence ID" value="RNB50957.1"/>
    <property type="molecule type" value="Genomic_DNA"/>
</dbReference>
<sequence>MKKVMVTLAVTMCAASLFYGYTNIYAKDSLKIEQEYEIYAKNEVQKKLSETYDDAIKTFKINQSDYTYYSLHETDYGLGKDESTTLFMIIFNDVLKKQKQGDFEPGLFLKKDLSEAIVLYKSLDSGTNHLYVYKRDKDQWILVKEDNQKGKKAEKVQYKSLKEFEADTTSK</sequence>
<organism evidence="2 3">
    <name type="scientific">Brevibacillus agri</name>
    <dbReference type="NCBI Taxonomy" id="51101"/>
    <lineage>
        <taxon>Bacteria</taxon>
        <taxon>Bacillati</taxon>
        <taxon>Bacillota</taxon>
        <taxon>Bacilli</taxon>
        <taxon>Bacillales</taxon>
        <taxon>Paenibacillaceae</taxon>
        <taxon>Brevibacillus</taxon>
    </lineage>
</organism>
<protein>
    <submittedName>
        <fullName evidence="2">Uncharacterized protein</fullName>
    </submittedName>
</protein>
<dbReference type="Proteomes" id="UP000276178">
    <property type="component" value="Unassembled WGS sequence"/>
</dbReference>
<dbReference type="GeneID" id="82810501"/>
<proteinExistence type="predicted"/>
<evidence type="ECO:0000313" key="1">
    <source>
        <dbReference type="EMBL" id="GED25058.1"/>
    </source>
</evidence>
<comment type="caution">
    <text evidence="2">The sequence shown here is derived from an EMBL/GenBank/DDBJ whole genome shotgun (WGS) entry which is preliminary data.</text>
</comment>
<gene>
    <name evidence="1" type="ORF">BAG01nite_11600</name>
    <name evidence="2" type="ORF">EB820_20690</name>
</gene>
<name>A0A3M8AK18_9BACL</name>
<reference evidence="1 4" key="2">
    <citation type="submission" date="2019-06" db="EMBL/GenBank/DDBJ databases">
        <title>Whole genome shotgun sequence of Brevibacillus agri NBRC 15538.</title>
        <authorList>
            <person name="Hosoyama A."/>
            <person name="Uohara A."/>
            <person name="Ohji S."/>
            <person name="Ichikawa N."/>
        </authorList>
    </citation>
    <scope>NUCLEOTIDE SEQUENCE [LARGE SCALE GENOMIC DNA]</scope>
    <source>
        <strain evidence="1 4">NBRC 15538</strain>
    </source>
</reference>